<evidence type="ECO:0000313" key="3">
    <source>
        <dbReference type="Proteomes" id="UP001329505"/>
    </source>
</evidence>
<evidence type="ECO:0000256" key="1">
    <source>
        <dbReference type="SAM" id="MobiDB-lite"/>
    </source>
</evidence>
<accession>A0ABU7GWI2</accession>
<comment type="caution">
    <text evidence="2">The sequence shown here is derived from an EMBL/GenBank/DDBJ whole genome shotgun (WGS) entry which is preliminary data.</text>
</comment>
<organism evidence="2 3">
    <name type="scientific">Pseudomonas soli</name>
    <dbReference type="NCBI Taxonomy" id="1306993"/>
    <lineage>
        <taxon>Bacteria</taxon>
        <taxon>Pseudomonadati</taxon>
        <taxon>Pseudomonadota</taxon>
        <taxon>Gammaproteobacteria</taxon>
        <taxon>Pseudomonadales</taxon>
        <taxon>Pseudomonadaceae</taxon>
        <taxon>Pseudomonas</taxon>
    </lineage>
</organism>
<evidence type="ECO:0000313" key="2">
    <source>
        <dbReference type="EMBL" id="MEE1883386.1"/>
    </source>
</evidence>
<reference evidence="2 3" key="1">
    <citation type="submission" date="2024-01" db="EMBL/GenBank/DDBJ databases">
        <title>Unpublished Manusciprt.</title>
        <authorList>
            <person name="Duman M."/>
            <person name="Valdes E.G."/>
            <person name="Ajmi N."/>
            <person name="Altun S."/>
            <person name="Saticioglu I.B."/>
        </authorList>
    </citation>
    <scope>NUCLEOTIDE SEQUENCE [LARGE SCALE GENOMIC DNA]</scope>
    <source>
        <strain evidence="2 3">139P</strain>
    </source>
</reference>
<dbReference type="EMBL" id="JAZDQQ010000032">
    <property type="protein sequence ID" value="MEE1883386.1"/>
    <property type="molecule type" value="Genomic_DNA"/>
</dbReference>
<keyword evidence="3" id="KW-1185">Reference proteome</keyword>
<protein>
    <submittedName>
        <fullName evidence="2">Uncharacterized protein</fullName>
    </submittedName>
</protein>
<gene>
    <name evidence="2" type="ORF">V0R55_24790</name>
</gene>
<dbReference type="Proteomes" id="UP001329505">
    <property type="component" value="Unassembled WGS sequence"/>
</dbReference>
<proteinExistence type="predicted"/>
<sequence>MLHVSPLIVAQAEQALALEEVLQQILPRRPDLQREALHAALVAQAQVTPYSLQVWAEHCLERVRRGEPLPWESGDPAQDPRWDHPRREF</sequence>
<dbReference type="RefSeq" id="WP_330126563.1">
    <property type="nucleotide sequence ID" value="NZ_JAZDQQ010000032.1"/>
</dbReference>
<feature type="compositionally biased region" description="Basic and acidic residues" evidence="1">
    <location>
        <begin position="78"/>
        <end position="89"/>
    </location>
</feature>
<feature type="region of interest" description="Disordered" evidence="1">
    <location>
        <begin position="66"/>
        <end position="89"/>
    </location>
</feature>
<name>A0ABU7GWI2_9PSED</name>